<feature type="non-terminal residue" evidence="1">
    <location>
        <position position="1"/>
    </location>
</feature>
<feature type="non-terminal residue" evidence="1">
    <location>
        <position position="109"/>
    </location>
</feature>
<gene>
    <name evidence="1" type="ORF">pipiens_020147</name>
</gene>
<accession>A0ABD1DCJ6</accession>
<evidence type="ECO:0000313" key="1">
    <source>
        <dbReference type="EMBL" id="KAL1397386.1"/>
    </source>
</evidence>
<organism evidence="1 2">
    <name type="scientific">Culex pipiens pipiens</name>
    <name type="common">Northern house mosquito</name>
    <dbReference type="NCBI Taxonomy" id="38569"/>
    <lineage>
        <taxon>Eukaryota</taxon>
        <taxon>Metazoa</taxon>
        <taxon>Ecdysozoa</taxon>
        <taxon>Arthropoda</taxon>
        <taxon>Hexapoda</taxon>
        <taxon>Insecta</taxon>
        <taxon>Pterygota</taxon>
        <taxon>Neoptera</taxon>
        <taxon>Endopterygota</taxon>
        <taxon>Diptera</taxon>
        <taxon>Nematocera</taxon>
        <taxon>Culicoidea</taxon>
        <taxon>Culicidae</taxon>
        <taxon>Culicinae</taxon>
        <taxon>Culicini</taxon>
        <taxon>Culex</taxon>
        <taxon>Culex</taxon>
    </lineage>
</organism>
<reference evidence="1 2" key="1">
    <citation type="submission" date="2024-05" db="EMBL/GenBank/DDBJ databases">
        <title>Culex pipiens pipiens assembly and annotation.</title>
        <authorList>
            <person name="Alout H."/>
            <person name="Durand T."/>
        </authorList>
    </citation>
    <scope>NUCLEOTIDE SEQUENCE [LARGE SCALE GENOMIC DNA]</scope>
    <source>
        <strain evidence="1">HA-2024</strain>
        <tissue evidence="1">Whole body</tissue>
    </source>
</reference>
<sequence length="109" mass="12386">AESHRGNIDYRNINHIDIRPGARFESIKRLFPCRQEPGRVACKITSQDLAKGGYGFVNVDGKPDLLKGNRLQTTANVLLRQDVRQRILRRLCIGYLGARNDRREVASVL</sequence>
<dbReference type="EMBL" id="JBEHCU010006328">
    <property type="protein sequence ID" value="KAL1397386.1"/>
    <property type="molecule type" value="Genomic_DNA"/>
</dbReference>
<dbReference type="AlphaFoldDB" id="A0ABD1DCJ6"/>
<proteinExistence type="predicted"/>
<keyword evidence="2" id="KW-1185">Reference proteome</keyword>
<name>A0ABD1DCJ6_CULPP</name>
<protein>
    <submittedName>
        <fullName evidence="1">Uncharacterized protein</fullName>
    </submittedName>
</protein>
<dbReference type="Proteomes" id="UP001562425">
    <property type="component" value="Unassembled WGS sequence"/>
</dbReference>
<comment type="caution">
    <text evidence="1">The sequence shown here is derived from an EMBL/GenBank/DDBJ whole genome shotgun (WGS) entry which is preliminary data.</text>
</comment>
<evidence type="ECO:0000313" key="2">
    <source>
        <dbReference type="Proteomes" id="UP001562425"/>
    </source>
</evidence>